<dbReference type="EC" id="2.7.13.3" evidence="2"/>
<evidence type="ECO:0000313" key="12">
    <source>
        <dbReference type="EMBL" id="RJP24425.1"/>
    </source>
</evidence>
<comment type="catalytic activity">
    <reaction evidence="1">
        <text>ATP + protein L-histidine = ADP + protein N-phospho-L-histidine.</text>
        <dbReference type="EC" id="2.7.13.3"/>
    </reaction>
</comment>
<dbReference type="InterPro" id="IPR003661">
    <property type="entry name" value="HisK_dim/P_dom"/>
</dbReference>
<feature type="domain" description="Histidine kinase" evidence="9">
    <location>
        <begin position="376"/>
        <end position="590"/>
    </location>
</feature>
<name>A0A3A4P0T6_ABYX5</name>
<evidence type="ECO:0000259" key="11">
    <source>
        <dbReference type="PROSITE" id="PS50113"/>
    </source>
</evidence>
<dbReference type="CDD" id="cd00082">
    <property type="entry name" value="HisKA"/>
    <property type="match status" value="1"/>
</dbReference>
<evidence type="ECO:0000259" key="9">
    <source>
        <dbReference type="PROSITE" id="PS50109"/>
    </source>
</evidence>
<reference evidence="12 13" key="1">
    <citation type="journal article" date="2017" name="ISME J.">
        <title>Energy and carbon metabolisms in a deep terrestrial subsurface fluid microbial community.</title>
        <authorList>
            <person name="Momper L."/>
            <person name="Jungbluth S.P."/>
            <person name="Lee M.D."/>
            <person name="Amend J.P."/>
        </authorList>
    </citation>
    <scope>NUCLEOTIDE SEQUENCE [LARGE SCALE GENOMIC DNA]</scope>
    <source>
        <strain evidence="12">SURF_5</strain>
    </source>
</reference>
<keyword evidence="4" id="KW-0808">Transferase</keyword>
<keyword evidence="8" id="KW-0902">Two-component regulatory system</keyword>
<dbReference type="Pfam" id="PF02518">
    <property type="entry name" value="HATPase_c"/>
    <property type="match status" value="1"/>
</dbReference>
<dbReference type="InterPro" id="IPR000700">
    <property type="entry name" value="PAS-assoc_C"/>
</dbReference>
<dbReference type="PROSITE" id="PS50113">
    <property type="entry name" value="PAC"/>
    <property type="match status" value="1"/>
</dbReference>
<dbReference type="PANTHER" id="PTHR43065:SF10">
    <property type="entry name" value="PEROXIDE STRESS-ACTIVATED HISTIDINE KINASE MAK3"/>
    <property type="match status" value="1"/>
</dbReference>
<dbReference type="Gene3D" id="3.30.565.10">
    <property type="entry name" value="Histidine kinase-like ATPase, C-terminal domain"/>
    <property type="match status" value="1"/>
</dbReference>
<evidence type="ECO:0000256" key="8">
    <source>
        <dbReference type="ARBA" id="ARBA00023012"/>
    </source>
</evidence>
<keyword evidence="5" id="KW-0547">Nucleotide-binding</keyword>
<dbReference type="GO" id="GO:0006355">
    <property type="term" value="P:regulation of DNA-templated transcription"/>
    <property type="evidence" value="ECO:0007669"/>
    <property type="project" value="InterPro"/>
</dbReference>
<keyword evidence="6" id="KW-0418">Kinase</keyword>
<dbReference type="SMART" id="SM00091">
    <property type="entry name" value="PAS"/>
    <property type="match status" value="2"/>
</dbReference>
<organism evidence="12 13">
    <name type="scientific">Abyssobacteria bacterium (strain SURF_5)</name>
    <dbReference type="NCBI Taxonomy" id="2093360"/>
    <lineage>
        <taxon>Bacteria</taxon>
        <taxon>Pseudomonadati</taxon>
        <taxon>Candidatus Hydrogenedentota</taxon>
        <taxon>Candidatus Abyssobacteria</taxon>
    </lineage>
</organism>
<feature type="domain" description="PAC" evidence="11">
    <location>
        <begin position="71"/>
        <end position="128"/>
    </location>
</feature>
<evidence type="ECO:0000256" key="3">
    <source>
        <dbReference type="ARBA" id="ARBA00022553"/>
    </source>
</evidence>
<evidence type="ECO:0000313" key="13">
    <source>
        <dbReference type="Proteomes" id="UP000265882"/>
    </source>
</evidence>
<dbReference type="Gene3D" id="3.30.450.20">
    <property type="entry name" value="PAS domain"/>
    <property type="match status" value="3"/>
</dbReference>
<sequence length="603" mass="67112">MSEPEWQKWLRTQLFDQVPCNIAIIDRKYTIVDHNRNFAELFGEGKGFPCYQVYKGRLERCSSCMAAHTFQDGKIRINDEVGVDRYGRPAHYIVHIAPIFGKNGDIPYLIEMSTDVTETKRLQREYQNLFERVPCFVAVLNRDFRVVRANERFRETFGETTGQRCYEVFKRRSEKCEDCPAELTFQDGRPHSGSHIGINKEGNPTYYYVTTTALARGGPNIPHIIEMALDVTEVHKLEDELERSHAFQKTLIENSVDGVIATDAQGQVIIFNPAAKSMLKYGDSDLIGRPLPPEILKLKPEDAMAEGQNECILPETTAKASDGEEIPVRLSCITLRKGTDMIGTALFLQDLRKIKQLEKEKIDAERLAAVGQTVAGLAHGIKNILTGLEGGMYVVNSGLQKGQQDKVDVGWGMLKRNISRISSLVKNLLNFSKGRTPHVTIINPNDIVRDIISLYEDAAKQDGIKLVADTDEAIAPAPFDSEEIHTCLANLVSNALDACQMSEKMVCSVVIRCRDENGSIVFEVADEGAGMDYEIKQKVFTNFFTTKGSGGTGIGLLLTRKIVQEHGGRISVESTPGEGSLFRLIFPRDRLPQPAAEGAAPQN</sequence>
<dbReference type="Pfam" id="PF00989">
    <property type="entry name" value="PAS"/>
    <property type="match status" value="1"/>
</dbReference>
<dbReference type="Gene3D" id="1.10.287.130">
    <property type="match status" value="1"/>
</dbReference>
<dbReference type="AlphaFoldDB" id="A0A3A4P0T6"/>
<gene>
    <name evidence="12" type="ORF">C4520_04135</name>
</gene>
<dbReference type="PROSITE" id="PS50112">
    <property type="entry name" value="PAS"/>
    <property type="match status" value="1"/>
</dbReference>
<accession>A0A3A4P0T6</accession>
<dbReference type="InterPro" id="IPR013767">
    <property type="entry name" value="PAS_fold"/>
</dbReference>
<dbReference type="InterPro" id="IPR000014">
    <property type="entry name" value="PAS"/>
</dbReference>
<dbReference type="InterPro" id="IPR035965">
    <property type="entry name" value="PAS-like_dom_sf"/>
</dbReference>
<dbReference type="Proteomes" id="UP000265882">
    <property type="component" value="Unassembled WGS sequence"/>
</dbReference>
<dbReference type="InterPro" id="IPR013656">
    <property type="entry name" value="PAS_4"/>
</dbReference>
<evidence type="ECO:0000256" key="1">
    <source>
        <dbReference type="ARBA" id="ARBA00000085"/>
    </source>
</evidence>
<dbReference type="SUPFAM" id="SSF55785">
    <property type="entry name" value="PYP-like sensor domain (PAS domain)"/>
    <property type="match status" value="3"/>
</dbReference>
<dbReference type="InterPro" id="IPR036890">
    <property type="entry name" value="HATPase_C_sf"/>
</dbReference>
<dbReference type="EMBL" id="QZKU01000035">
    <property type="protein sequence ID" value="RJP24425.1"/>
    <property type="molecule type" value="Genomic_DNA"/>
</dbReference>
<dbReference type="PRINTS" id="PR00344">
    <property type="entry name" value="BCTRLSENSOR"/>
</dbReference>
<evidence type="ECO:0000256" key="5">
    <source>
        <dbReference type="ARBA" id="ARBA00022741"/>
    </source>
</evidence>
<dbReference type="PANTHER" id="PTHR43065">
    <property type="entry name" value="SENSOR HISTIDINE KINASE"/>
    <property type="match status" value="1"/>
</dbReference>
<keyword evidence="3" id="KW-0597">Phosphoprotein</keyword>
<dbReference type="GO" id="GO:0000155">
    <property type="term" value="F:phosphorelay sensor kinase activity"/>
    <property type="evidence" value="ECO:0007669"/>
    <property type="project" value="InterPro"/>
</dbReference>
<dbReference type="CDD" id="cd00130">
    <property type="entry name" value="PAS"/>
    <property type="match status" value="1"/>
</dbReference>
<evidence type="ECO:0000256" key="4">
    <source>
        <dbReference type="ARBA" id="ARBA00022679"/>
    </source>
</evidence>
<dbReference type="NCBIfam" id="TIGR00229">
    <property type="entry name" value="sensory_box"/>
    <property type="match status" value="2"/>
</dbReference>
<dbReference type="InterPro" id="IPR004358">
    <property type="entry name" value="Sig_transdc_His_kin-like_C"/>
</dbReference>
<protein>
    <recommendedName>
        <fullName evidence="2">histidine kinase</fullName>
        <ecNumber evidence="2">2.7.13.3</ecNumber>
    </recommendedName>
</protein>
<evidence type="ECO:0000256" key="2">
    <source>
        <dbReference type="ARBA" id="ARBA00012438"/>
    </source>
</evidence>
<dbReference type="SMART" id="SM00387">
    <property type="entry name" value="HATPase_c"/>
    <property type="match status" value="1"/>
</dbReference>
<dbReference type="GO" id="GO:0005524">
    <property type="term" value="F:ATP binding"/>
    <property type="evidence" value="ECO:0007669"/>
    <property type="project" value="UniProtKB-KW"/>
</dbReference>
<evidence type="ECO:0000256" key="6">
    <source>
        <dbReference type="ARBA" id="ARBA00022777"/>
    </source>
</evidence>
<dbReference type="InterPro" id="IPR005467">
    <property type="entry name" value="His_kinase_dom"/>
</dbReference>
<dbReference type="InterPro" id="IPR003594">
    <property type="entry name" value="HATPase_dom"/>
</dbReference>
<evidence type="ECO:0000256" key="7">
    <source>
        <dbReference type="ARBA" id="ARBA00022840"/>
    </source>
</evidence>
<keyword evidence="7" id="KW-0067">ATP-binding</keyword>
<dbReference type="InterPro" id="IPR036097">
    <property type="entry name" value="HisK_dim/P_sf"/>
</dbReference>
<proteinExistence type="predicted"/>
<feature type="domain" description="PAS" evidence="10">
    <location>
        <begin position="244"/>
        <end position="302"/>
    </location>
</feature>
<evidence type="ECO:0000259" key="10">
    <source>
        <dbReference type="PROSITE" id="PS50112"/>
    </source>
</evidence>
<dbReference type="Pfam" id="PF08448">
    <property type="entry name" value="PAS_4"/>
    <property type="match status" value="2"/>
</dbReference>
<comment type="caution">
    <text evidence="12">The sequence shown here is derived from an EMBL/GenBank/DDBJ whole genome shotgun (WGS) entry which is preliminary data.</text>
</comment>
<dbReference type="SUPFAM" id="SSF55874">
    <property type="entry name" value="ATPase domain of HSP90 chaperone/DNA topoisomerase II/histidine kinase"/>
    <property type="match status" value="1"/>
</dbReference>
<dbReference type="PROSITE" id="PS50109">
    <property type="entry name" value="HIS_KIN"/>
    <property type="match status" value="1"/>
</dbReference>
<dbReference type="SUPFAM" id="SSF47384">
    <property type="entry name" value="Homodimeric domain of signal transducing histidine kinase"/>
    <property type="match status" value="1"/>
</dbReference>